<dbReference type="Pfam" id="PF16220">
    <property type="entry name" value="DUF4880"/>
    <property type="match status" value="1"/>
</dbReference>
<dbReference type="PANTHER" id="PTHR30273:SF2">
    <property type="entry name" value="PROTEIN FECR"/>
    <property type="match status" value="1"/>
</dbReference>
<dbReference type="InterPro" id="IPR012373">
    <property type="entry name" value="Ferrdict_sens_TM"/>
</dbReference>
<dbReference type="Gene3D" id="2.60.120.1440">
    <property type="match status" value="1"/>
</dbReference>
<dbReference type="PANTHER" id="PTHR30273">
    <property type="entry name" value="PERIPLASMIC SIGNAL SENSOR AND SIGMA FACTOR ACTIVATOR FECR-RELATED"/>
    <property type="match status" value="1"/>
</dbReference>
<protein>
    <submittedName>
        <fullName evidence="3">DUF4880 domain-containing protein</fullName>
    </submittedName>
</protein>
<sequence length="341" mass="37277">MSRPAPPLETVDQAIQWMIALHYQPADDDTRTRFETWRAADPQHALAWQQLQDIGNGLRQLPAGLSPQLASSALAHAAPRTAARRRALKTLGGGSAAVAALGVALWITRDTPAWRPLLAEHRTRRGERRTLTLADGSTLHLGTDSAVDIDYSPQQRRIVLRQGEILLDSAPDSHSVPRPLLVATRHGLLHALGTRFTVRLQADATLLHVLQDRVALHPAGQPAAAPVIATAGQAFRLTREQAVPADIPPHDPAAWADGVLSVRDMPLPRLLDELARHYPGRLQYADGLAPFTVSGTFQLDDIPRTLALLAESLPLHIEARSVWWRDSLHVSRRPPPAAPVR</sequence>
<evidence type="ECO:0000313" key="4">
    <source>
        <dbReference type="Proteomes" id="UP000308430"/>
    </source>
</evidence>
<feature type="domain" description="FecR protein" evidence="1">
    <location>
        <begin position="120"/>
        <end position="214"/>
    </location>
</feature>
<dbReference type="GO" id="GO:0016989">
    <property type="term" value="F:sigma factor antagonist activity"/>
    <property type="evidence" value="ECO:0007669"/>
    <property type="project" value="TreeGrafter"/>
</dbReference>
<accession>A0A4S4AZH5</accession>
<evidence type="ECO:0000259" key="2">
    <source>
        <dbReference type="Pfam" id="PF16220"/>
    </source>
</evidence>
<dbReference type="Pfam" id="PF04773">
    <property type="entry name" value="FecR"/>
    <property type="match status" value="1"/>
</dbReference>
<keyword evidence="4" id="KW-1185">Reference proteome</keyword>
<evidence type="ECO:0000313" key="3">
    <source>
        <dbReference type="EMBL" id="THF65589.1"/>
    </source>
</evidence>
<feature type="domain" description="FecR N-terminal" evidence="2">
    <location>
        <begin position="12"/>
        <end position="53"/>
    </location>
</feature>
<dbReference type="RefSeq" id="WP_136347795.1">
    <property type="nucleotide sequence ID" value="NZ_SSOC01000003.1"/>
</dbReference>
<dbReference type="InterPro" id="IPR006860">
    <property type="entry name" value="FecR"/>
</dbReference>
<proteinExistence type="predicted"/>
<comment type="caution">
    <text evidence="3">The sequence shown here is derived from an EMBL/GenBank/DDBJ whole genome shotgun (WGS) entry which is preliminary data.</text>
</comment>
<dbReference type="OrthoDB" id="1099576at2"/>
<name>A0A4S4AZH5_9RHOO</name>
<dbReference type="PIRSF" id="PIRSF018266">
    <property type="entry name" value="FecR"/>
    <property type="match status" value="1"/>
</dbReference>
<gene>
    <name evidence="3" type="ORF">E6C76_08405</name>
</gene>
<evidence type="ECO:0000259" key="1">
    <source>
        <dbReference type="Pfam" id="PF04773"/>
    </source>
</evidence>
<organism evidence="3 4">
    <name type="scientific">Pseudothauera nasutitermitis</name>
    <dbReference type="NCBI Taxonomy" id="2565930"/>
    <lineage>
        <taxon>Bacteria</taxon>
        <taxon>Pseudomonadati</taxon>
        <taxon>Pseudomonadota</taxon>
        <taxon>Betaproteobacteria</taxon>
        <taxon>Rhodocyclales</taxon>
        <taxon>Zoogloeaceae</taxon>
        <taxon>Pseudothauera</taxon>
    </lineage>
</organism>
<dbReference type="InterPro" id="IPR032623">
    <property type="entry name" value="FecR_N"/>
</dbReference>
<dbReference type="Gene3D" id="3.55.50.30">
    <property type="match status" value="1"/>
</dbReference>
<dbReference type="AlphaFoldDB" id="A0A4S4AZH5"/>
<dbReference type="EMBL" id="SSOC01000003">
    <property type="protein sequence ID" value="THF65589.1"/>
    <property type="molecule type" value="Genomic_DNA"/>
</dbReference>
<reference evidence="3 4" key="1">
    <citation type="submission" date="2019-04" db="EMBL/GenBank/DDBJ databases">
        <title>Azoarcus nasutitermitis sp. nov. isolated from termite nest.</title>
        <authorList>
            <person name="Lin S.-Y."/>
            <person name="Hameed A."/>
            <person name="Hsu Y.-H."/>
            <person name="Young C.-C."/>
        </authorList>
    </citation>
    <scope>NUCLEOTIDE SEQUENCE [LARGE SCALE GENOMIC DNA]</scope>
    <source>
        <strain evidence="3 4">CC-YHH838</strain>
    </source>
</reference>
<dbReference type="Proteomes" id="UP000308430">
    <property type="component" value="Unassembled WGS sequence"/>
</dbReference>